<dbReference type="InterPro" id="IPR013406">
    <property type="entry name" value="CHP02574_addiction_mod"/>
</dbReference>
<dbReference type="Pfam" id="PF09720">
    <property type="entry name" value="Unstab_antitox"/>
    <property type="match status" value="1"/>
</dbReference>
<accession>A0A1F6SZ74</accession>
<dbReference type="Proteomes" id="UP000178379">
    <property type="component" value="Unassembled WGS sequence"/>
</dbReference>
<gene>
    <name evidence="1" type="ORF">A2140_04475</name>
</gene>
<evidence type="ECO:0000313" key="1">
    <source>
        <dbReference type="EMBL" id="OGI38232.1"/>
    </source>
</evidence>
<dbReference type="AlphaFoldDB" id="A0A1F6SZ74"/>
<sequence>MNTKPLQLPVEERIKLVEDLWDSIAADQQVLRLTIEQKAELDQRLNAYEIDKNRGRLASDALADIYRKL</sequence>
<dbReference type="EMBL" id="MFSQ01000127">
    <property type="protein sequence ID" value="OGI38232.1"/>
    <property type="molecule type" value="Genomic_DNA"/>
</dbReference>
<proteinExistence type="predicted"/>
<dbReference type="NCBIfam" id="TIGR02574">
    <property type="entry name" value="stabl_TIGR02574"/>
    <property type="match status" value="1"/>
</dbReference>
<comment type="caution">
    <text evidence="1">The sequence shown here is derived from an EMBL/GenBank/DDBJ whole genome shotgun (WGS) entry which is preliminary data.</text>
</comment>
<name>A0A1F6SZ74_9PROT</name>
<evidence type="ECO:0000313" key="2">
    <source>
        <dbReference type="Proteomes" id="UP000178379"/>
    </source>
</evidence>
<organism evidence="1 2">
    <name type="scientific">Candidatus Muproteobacteria bacterium RBG_16_62_13</name>
    <dbReference type="NCBI Taxonomy" id="1817756"/>
    <lineage>
        <taxon>Bacteria</taxon>
        <taxon>Pseudomonadati</taxon>
        <taxon>Pseudomonadota</taxon>
        <taxon>Candidatus Muproteobacteria</taxon>
    </lineage>
</organism>
<reference evidence="1 2" key="1">
    <citation type="journal article" date="2016" name="Nat. Commun.">
        <title>Thousands of microbial genomes shed light on interconnected biogeochemical processes in an aquifer system.</title>
        <authorList>
            <person name="Anantharaman K."/>
            <person name="Brown C.T."/>
            <person name="Hug L.A."/>
            <person name="Sharon I."/>
            <person name="Castelle C.J."/>
            <person name="Probst A.J."/>
            <person name="Thomas B.C."/>
            <person name="Singh A."/>
            <person name="Wilkins M.J."/>
            <person name="Karaoz U."/>
            <person name="Brodie E.L."/>
            <person name="Williams K.H."/>
            <person name="Hubbard S.S."/>
            <person name="Banfield J.F."/>
        </authorList>
    </citation>
    <scope>NUCLEOTIDE SEQUENCE [LARGE SCALE GENOMIC DNA]</scope>
</reference>
<protein>
    <submittedName>
        <fullName evidence="1">Addiction module protein</fullName>
    </submittedName>
</protein>